<evidence type="ECO:0000313" key="1">
    <source>
        <dbReference type="EMBL" id="RXS72602.1"/>
    </source>
</evidence>
<reference evidence="1 2" key="1">
    <citation type="submission" date="2019-01" db="EMBL/GenBank/DDBJ databases">
        <title>Blautia sp. nov. KGMB01111 isolated human feces.</title>
        <authorList>
            <person name="Park J.-E."/>
            <person name="Kim J.-S."/>
            <person name="Park S.-H."/>
        </authorList>
    </citation>
    <scope>NUCLEOTIDE SEQUENCE [LARGE SCALE GENOMIC DNA]</scope>
    <source>
        <strain evidence="1 2">KGMB01111</strain>
    </source>
</reference>
<evidence type="ECO:0000313" key="2">
    <source>
        <dbReference type="Proteomes" id="UP000290106"/>
    </source>
</evidence>
<comment type="caution">
    <text evidence="1">The sequence shown here is derived from an EMBL/GenBank/DDBJ whole genome shotgun (WGS) entry which is preliminary data.</text>
</comment>
<proteinExistence type="predicted"/>
<dbReference type="Proteomes" id="UP000290106">
    <property type="component" value="Unassembled WGS sequence"/>
</dbReference>
<name>A0A4V1NRE7_9FIRM</name>
<organism evidence="1 2">
    <name type="scientific">Blautia faecicola</name>
    <dbReference type="NCBI Taxonomy" id="2509240"/>
    <lineage>
        <taxon>Bacteria</taxon>
        <taxon>Bacillati</taxon>
        <taxon>Bacillota</taxon>
        <taxon>Clostridia</taxon>
        <taxon>Lachnospirales</taxon>
        <taxon>Lachnospiraceae</taxon>
        <taxon>Blautia</taxon>
    </lineage>
</organism>
<gene>
    <name evidence="1" type="ORF">ETP43_16625</name>
</gene>
<dbReference type="EMBL" id="SDKC01000002">
    <property type="protein sequence ID" value="RXS72602.1"/>
    <property type="molecule type" value="Genomic_DNA"/>
</dbReference>
<sequence length="174" mass="20213">MKIPIPCNFGEKAYCNGRELPFKGVSWFEWSRGVEYTYFFTTNDYWNSTDFYTTFQCESENQIEIPDFLLKDGFVKDKGFPLKGRGYACGVYFINGNTYIDFIMTSNYLAHIKVQCDTTGAYIPNGDIIFPTSWDTEEKREKAILKSFKFITGEPLVIKAKEPEQMNIFDYITS</sequence>
<protein>
    <submittedName>
        <fullName evidence="1">Uncharacterized protein</fullName>
    </submittedName>
</protein>
<dbReference type="RefSeq" id="WP_129259718.1">
    <property type="nucleotide sequence ID" value="NZ_SDKC01000002.1"/>
</dbReference>
<keyword evidence="2" id="KW-1185">Reference proteome</keyword>
<accession>A0A4V1NRE7</accession>
<dbReference type="AlphaFoldDB" id="A0A4V1NRE7"/>